<feature type="chain" id="PRO_5036770310" evidence="9">
    <location>
        <begin position="24"/>
        <end position="179"/>
    </location>
</feature>
<dbReference type="NCBIfam" id="TIGR04178">
    <property type="entry name" value="exo_archaeo"/>
    <property type="match status" value="1"/>
</dbReference>
<feature type="transmembrane region" description="Helical" evidence="8">
    <location>
        <begin position="137"/>
        <end position="155"/>
    </location>
</feature>
<gene>
    <name evidence="10" type="primary">xrtK</name>
    <name evidence="10" type="ORF">H9S92_18270</name>
</gene>
<dbReference type="InterPro" id="IPR027551">
    <property type="entry name" value="Exosort_XrtK"/>
</dbReference>
<comment type="caution">
    <text evidence="10">The sequence shown here is derived from an EMBL/GenBank/DDBJ whole genome shotgun (WGS) entry which is preliminary data.</text>
</comment>
<dbReference type="EC" id="3.4.22.-" evidence="10"/>
<evidence type="ECO:0000313" key="10">
    <source>
        <dbReference type="EMBL" id="MBC6996122.1"/>
    </source>
</evidence>
<evidence type="ECO:0000313" key="11">
    <source>
        <dbReference type="Proteomes" id="UP000650081"/>
    </source>
</evidence>
<feature type="signal peptide" evidence="9">
    <location>
        <begin position="1"/>
        <end position="23"/>
    </location>
</feature>
<dbReference type="EMBL" id="JACSIT010000149">
    <property type="protein sequence ID" value="MBC6996122.1"/>
    <property type="molecule type" value="Genomic_DNA"/>
</dbReference>
<keyword evidence="3" id="KW-0645">Protease</keyword>
<feature type="transmembrane region" description="Helical" evidence="8">
    <location>
        <begin position="93"/>
        <end position="117"/>
    </location>
</feature>
<evidence type="ECO:0000256" key="6">
    <source>
        <dbReference type="ARBA" id="ARBA00022989"/>
    </source>
</evidence>
<keyword evidence="11" id="KW-1185">Reference proteome</keyword>
<keyword evidence="2" id="KW-1003">Cell membrane</keyword>
<evidence type="ECO:0000256" key="9">
    <source>
        <dbReference type="SAM" id="SignalP"/>
    </source>
</evidence>
<keyword evidence="7 8" id="KW-0472">Membrane</keyword>
<keyword evidence="5 10" id="KW-0378">Hydrolase</keyword>
<dbReference type="GO" id="GO:0005886">
    <property type="term" value="C:plasma membrane"/>
    <property type="evidence" value="ECO:0007669"/>
    <property type="project" value="UniProtKB-SubCell"/>
</dbReference>
<dbReference type="Proteomes" id="UP000650081">
    <property type="component" value="Unassembled WGS sequence"/>
</dbReference>
<comment type="subcellular location">
    <subcellularLocation>
        <location evidence="1">Cell membrane</location>
        <topology evidence="1">Multi-pass membrane protein</topology>
    </subcellularLocation>
</comment>
<dbReference type="RefSeq" id="WP_187468141.1">
    <property type="nucleotide sequence ID" value="NZ_JACSIT010000149.1"/>
</dbReference>
<evidence type="ECO:0000256" key="2">
    <source>
        <dbReference type="ARBA" id="ARBA00022475"/>
    </source>
</evidence>
<keyword evidence="4 8" id="KW-0812">Transmembrane</keyword>
<evidence type="ECO:0000256" key="7">
    <source>
        <dbReference type="ARBA" id="ARBA00023136"/>
    </source>
</evidence>
<feature type="transmembrane region" description="Helical" evidence="8">
    <location>
        <begin position="60"/>
        <end position="84"/>
    </location>
</feature>
<dbReference type="GO" id="GO:0006508">
    <property type="term" value="P:proteolysis"/>
    <property type="evidence" value="ECO:0007669"/>
    <property type="project" value="UniProtKB-KW"/>
</dbReference>
<reference evidence="10" key="1">
    <citation type="submission" date="2020-08" db="EMBL/GenBank/DDBJ databases">
        <title>Lewinella bacteria from marine environments.</title>
        <authorList>
            <person name="Zhong Y."/>
        </authorList>
    </citation>
    <scope>NUCLEOTIDE SEQUENCE</scope>
    <source>
        <strain evidence="10">KCTC 42187</strain>
    </source>
</reference>
<protein>
    <submittedName>
        <fullName evidence="10">Exosortase K</fullName>
        <ecNumber evidence="10">3.4.22.-</ecNumber>
    </submittedName>
</protein>
<dbReference type="InterPro" id="IPR026392">
    <property type="entry name" value="Exo/Archaeosortase_dom"/>
</dbReference>
<evidence type="ECO:0000256" key="3">
    <source>
        <dbReference type="ARBA" id="ARBA00022670"/>
    </source>
</evidence>
<evidence type="ECO:0000256" key="4">
    <source>
        <dbReference type="ARBA" id="ARBA00022692"/>
    </source>
</evidence>
<dbReference type="GO" id="GO:0008233">
    <property type="term" value="F:peptidase activity"/>
    <property type="evidence" value="ECO:0007669"/>
    <property type="project" value="UniProtKB-KW"/>
</dbReference>
<name>A0A923PL82_9BACT</name>
<organism evidence="10 11">
    <name type="scientific">Neolewinella lacunae</name>
    <dbReference type="NCBI Taxonomy" id="1517758"/>
    <lineage>
        <taxon>Bacteria</taxon>
        <taxon>Pseudomonadati</taxon>
        <taxon>Bacteroidota</taxon>
        <taxon>Saprospiria</taxon>
        <taxon>Saprospirales</taxon>
        <taxon>Lewinellaceae</taxon>
        <taxon>Neolewinella</taxon>
    </lineage>
</organism>
<dbReference type="NCBIfam" id="TIGR04287">
    <property type="entry name" value="exosort_XrtK"/>
    <property type="match status" value="1"/>
</dbReference>
<evidence type="ECO:0000256" key="8">
    <source>
        <dbReference type="SAM" id="Phobius"/>
    </source>
</evidence>
<evidence type="ECO:0000256" key="1">
    <source>
        <dbReference type="ARBA" id="ARBA00004651"/>
    </source>
</evidence>
<keyword evidence="9" id="KW-0732">Signal</keyword>
<evidence type="ECO:0000256" key="5">
    <source>
        <dbReference type="ARBA" id="ARBA00022801"/>
    </source>
</evidence>
<accession>A0A923PL82</accession>
<dbReference type="InterPro" id="IPR019127">
    <property type="entry name" value="Exosortase"/>
</dbReference>
<keyword evidence="6 8" id="KW-1133">Transmembrane helix</keyword>
<sequence>MNKYLMAGLVFVLLKWWHQTATAEELLFLLAPTDALVSTVTGSAGLWEPGSGYFHAGENMVIDASCSGFNFLLISYLLFSWLLLQRYGKWRMLWLAMLLAWPLTILANFSRILTILLLGSMSPHGLSAGTWHEMQGAFVYFSVLVMACGFTQMLLKPKKTPTVTHNDNQPLTIIHEYPD</sequence>
<proteinExistence type="predicted"/>
<dbReference type="AlphaFoldDB" id="A0A923PL82"/>
<dbReference type="Pfam" id="PF09721">
    <property type="entry name" value="Exosortase_EpsH"/>
    <property type="match status" value="1"/>
</dbReference>